<proteinExistence type="predicted"/>
<dbReference type="InterPro" id="IPR057574">
    <property type="entry name" value="nSTAND_NTPase5_dom"/>
</dbReference>
<dbReference type="EMBL" id="JBDIVE010000012">
    <property type="protein sequence ID" value="MEN3070369.1"/>
    <property type="molecule type" value="Genomic_DNA"/>
</dbReference>
<keyword evidence="3" id="KW-1185">Reference proteome</keyword>
<dbReference type="Pfam" id="PF25199">
    <property type="entry name" value="nSTAND_NTPase5"/>
    <property type="match status" value="1"/>
</dbReference>
<dbReference type="SUPFAM" id="SSF52540">
    <property type="entry name" value="P-loop containing nucleoside triphosphate hydrolases"/>
    <property type="match status" value="1"/>
</dbReference>
<gene>
    <name evidence="2" type="ORF">ABDB84_17930</name>
</gene>
<accession>A0ABU9Z2P5</accession>
<comment type="caution">
    <text evidence="2">The sequence shown here is derived from an EMBL/GenBank/DDBJ whole genome shotgun (WGS) entry which is preliminary data.</text>
</comment>
<feature type="domain" description="Novel STAND NTPase 5" evidence="1">
    <location>
        <begin position="308"/>
        <end position="443"/>
    </location>
</feature>
<evidence type="ECO:0000313" key="2">
    <source>
        <dbReference type="EMBL" id="MEN3070369.1"/>
    </source>
</evidence>
<protein>
    <submittedName>
        <fullName evidence="2">SIR2 family protein</fullName>
    </submittedName>
</protein>
<dbReference type="InterPro" id="IPR027417">
    <property type="entry name" value="P-loop_NTPase"/>
</dbReference>
<sequence length="816" mass="92031">MNSLIKSIKSGQCMLLLGAGTSFGSKDFHGRDVLSGEGLAKLLCEEVDVVYEEGCLSKVYAIAKHQMGPRLISLLEDRFMSLMPSAELESLAKHVWPRVYSLNIDDAADIAFSRNSKQKVVVRHGKDSWADLDGLYGRLDLIKLNGCISRSKGSLIFSPSEYASAASNPPEWYKQLGRDYLNNVFVFIGTRLNEPLFFQQIEYYKSCWPDGRGLPGRSYVILPEISDLDRKMLMSANIEYIKGSLKDFISIVDSAVSNSRRPIDVAVLKNPELAILSEGGDVDEDFSKVIKISASRKVDADKSLGKTREFYMGFKPSWDEIFEDVPARLDFYEILEDKLVDGNRLYVVTGPAGSGKSTALMCAAAALARKNDRSVYYLQQPVSRLDFIVKKLEEVNDGPYYLFIDRASSVIDGIVSVLRDMGLSKVVFVCGERLNVWRQRSEWILGGHSPVQLKLTEIGVADAEKILAKLEKYGPWSRVAKLRPLDRKSQLLEKSKRQLLIGLMELTTGYGFEKIIADDFLKLDSDDARVFVVLVGLATIHGLGISKDLCLAALSGAEVRTHINELIAATYGIVHFADGSYRARHPVYVDKLFDGHAALELKERAIRGLLLAFSRNEKPISKNMSRNHVMLFKYAINHNFLNNFFNGRKGPMVRIYEDFEKYFEMDGLYYLQYGLALRDVGEHDNALSKLHSASVAWSMKQTEHAYAQQLLICALRGSRDYAYKNLEIAKEVLLKLDARHSEEDTDYPIVTLAEYHVRIVREFEGVDELKDTANLYMRELSARQNRGRLNARIEEAKRDILKIAFSQGDSVRAKKK</sequence>
<dbReference type="Pfam" id="PF13289">
    <property type="entry name" value="SIR2_2"/>
    <property type="match status" value="1"/>
</dbReference>
<name>A0ABU9Z2P5_9RHOO</name>
<organism evidence="2 3">
    <name type="scientific">Uliginosibacterium sediminicola</name>
    <dbReference type="NCBI Taxonomy" id="2024550"/>
    <lineage>
        <taxon>Bacteria</taxon>
        <taxon>Pseudomonadati</taxon>
        <taxon>Pseudomonadota</taxon>
        <taxon>Betaproteobacteria</taxon>
        <taxon>Rhodocyclales</taxon>
        <taxon>Zoogloeaceae</taxon>
        <taxon>Uliginosibacterium</taxon>
    </lineage>
</organism>
<evidence type="ECO:0000313" key="3">
    <source>
        <dbReference type="Proteomes" id="UP001410394"/>
    </source>
</evidence>
<evidence type="ECO:0000259" key="1">
    <source>
        <dbReference type="Pfam" id="PF25199"/>
    </source>
</evidence>
<reference evidence="2 3" key="1">
    <citation type="journal article" date="2018" name="Int. J. Syst. Evol. Microbiol.">
        <title>Uliginosibacterium sediminicola sp. nov., isolated from freshwater sediment.</title>
        <authorList>
            <person name="Hwang W.M."/>
            <person name="Kim S.M."/>
            <person name="Kang K."/>
            <person name="Ahn T.Y."/>
        </authorList>
    </citation>
    <scope>NUCLEOTIDE SEQUENCE [LARGE SCALE GENOMIC DNA]</scope>
    <source>
        <strain evidence="2 3">M1-21</strain>
    </source>
</reference>
<dbReference type="RefSeq" id="WP_345921147.1">
    <property type="nucleotide sequence ID" value="NZ_JBDIVE010000012.1"/>
</dbReference>
<dbReference type="Proteomes" id="UP001410394">
    <property type="component" value="Unassembled WGS sequence"/>
</dbReference>